<proteinExistence type="predicted"/>
<dbReference type="SUPFAM" id="SSF53335">
    <property type="entry name" value="S-adenosyl-L-methionine-dependent methyltransferases"/>
    <property type="match status" value="1"/>
</dbReference>
<keyword evidence="2" id="KW-0808">Transferase</keyword>
<dbReference type="Proteomes" id="UP000002595">
    <property type="component" value="Chromosome"/>
</dbReference>
<dbReference type="GO" id="GO:0032259">
    <property type="term" value="P:methylation"/>
    <property type="evidence" value="ECO:0007669"/>
    <property type="project" value="UniProtKB-KW"/>
</dbReference>
<organism evidence="2 3">
    <name type="scientific">Pyrobaculum islandicum (strain DSM 4184 / JCM 9189 / GEO3)</name>
    <dbReference type="NCBI Taxonomy" id="384616"/>
    <lineage>
        <taxon>Archaea</taxon>
        <taxon>Thermoproteota</taxon>
        <taxon>Thermoprotei</taxon>
        <taxon>Thermoproteales</taxon>
        <taxon>Thermoproteaceae</taxon>
        <taxon>Pyrobaculum</taxon>
    </lineage>
</organism>
<dbReference type="InterPro" id="IPR013216">
    <property type="entry name" value="Methyltransf_11"/>
</dbReference>
<protein>
    <submittedName>
        <fullName evidence="2">Methyltransferase type 11</fullName>
    </submittedName>
</protein>
<feature type="domain" description="Methyltransferase type 11" evidence="1">
    <location>
        <begin position="75"/>
        <end position="159"/>
    </location>
</feature>
<evidence type="ECO:0000259" key="1">
    <source>
        <dbReference type="Pfam" id="PF08241"/>
    </source>
</evidence>
<sequence>MPKGLYAREWVEMHMRFDEIGAIKIAQDEVDRNALDLFYSDIQVQGWHRIMVKTFLKAAGVTDGQAVLEPYSREGHIAAFYHEDYKPASYLGYDPSAVFVEMAKAVAPSATFVTVSTACEISGHYDAVLLIEKLQWMPDPLRELECISRVLKPGGRLYVAQPVAESMPGYLAILTAVGAQHVFTWREVEDMLSSRFHLEKRLIRALPFYGAVFQKR</sequence>
<keyword evidence="3" id="KW-1185">Reference proteome</keyword>
<dbReference type="eggNOG" id="arCOG03761">
    <property type="taxonomic scope" value="Archaea"/>
</dbReference>
<dbReference type="GO" id="GO:0008757">
    <property type="term" value="F:S-adenosylmethionine-dependent methyltransferase activity"/>
    <property type="evidence" value="ECO:0007669"/>
    <property type="project" value="InterPro"/>
</dbReference>
<name>A1RUB9_PYRIL</name>
<dbReference type="RefSeq" id="WP_011763126.1">
    <property type="nucleotide sequence ID" value="NC_008701.1"/>
</dbReference>
<dbReference type="Gene3D" id="3.40.50.150">
    <property type="entry name" value="Vaccinia Virus protein VP39"/>
    <property type="match status" value="1"/>
</dbReference>
<dbReference type="EMBL" id="CP000504">
    <property type="protein sequence ID" value="ABL88551.1"/>
    <property type="molecule type" value="Genomic_DNA"/>
</dbReference>
<evidence type="ECO:0000313" key="2">
    <source>
        <dbReference type="EMBL" id="ABL88551.1"/>
    </source>
</evidence>
<dbReference type="HOGENOM" id="CLU_078142_0_0_2"/>
<dbReference type="InterPro" id="IPR029063">
    <property type="entry name" value="SAM-dependent_MTases_sf"/>
</dbReference>
<dbReference type="AlphaFoldDB" id="A1RUB9"/>
<dbReference type="GeneID" id="4617326"/>
<keyword evidence="2" id="KW-0489">Methyltransferase</keyword>
<evidence type="ECO:0000313" key="3">
    <source>
        <dbReference type="Proteomes" id="UP000002595"/>
    </source>
</evidence>
<accession>A1RUB9</accession>
<reference evidence="2" key="1">
    <citation type="submission" date="2006-12" db="EMBL/GenBank/DDBJ databases">
        <title>Complete sequence of Pyrobaculum islandicum DSM 4184.</title>
        <authorList>
            <person name="Copeland A."/>
            <person name="Lucas S."/>
            <person name="Lapidus A."/>
            <person name="Barry K."/>
            <person name="Detter J.C."/>
            <person name="Glavina del Rio T."/>
            <person name="Dalin E."/>
            <person name="Tice H."/>
            <person name="Pitluck S."/>
            <person name="Meincke L."/>
            <person name="Brettin T."/>
            <person name="Bruce D."/>
            <person name="Han C."/>
            <person name="Tapia R."/>
            <person name="Gilna P."/>
            <person name="Schmutz J."/>
            <person name="Larimer F."/>
            <person name="Land M."/>
            <person name="Hauser L."/>
            <person name="Kyrpides N."/>
            <person name="Mikhailova N."/>
            <person name="Cozen A.E."/>
            <person name="Fitz-Gibbon S.T."/>
            <person name="House C.H."/>
            <person name="Saltikov C."/>
            <person name="Lowe T."/>
            <person name="Richardson P."/>
        </authorList>
    </citation>
    <scope>NUCLEOTIDE SEQUENCE [LARGE SCALE GENOMIC DNA]</scope>
    <source>
        <strain evidence="2">DSM 4184</strain>
    </source>
</reference>
<dbReference type="KEGG" id="pis:Pisl_1391"/>
<dbReference type="Pfam" id="PF08241">
    <property type="entry name" value="Methyltransf_11"/>
    <property type="match status" value="1"/>
</dbReference>
<dbReference type="CDD" id="cd02440">
    <property type="entry name" value="AdoMet_MTases"/>
    <property type="match status" value="1"/>
</dbReference>
<gene>
    <name evidence="2" type="ordered locus">Pisl_1391</name>
</gene>